<evidence type="ECO:0000259" key="1">
    <source>
        <dbReference type="PROSITE" id="PS50883"/>
    </source>
</evidence>
<dbReference type="SUPFAM" id="SSF141868">
    <property type="entry name" value="EAL domain-like"/>
    <property type="match status" value="1"/>
</dbReference>
<dbReference type="Gene3D" id="3.20.20.450">
    <property type="entry name" value="EAL domain"/>
    <property type="match status" value="1"/>
</dbReference>
<name>A0A0R1M8U9_9LACO</name>
<dbReference type="InterPro" id="IPR001633">
    <property type="entry name" value="EAL_dom"/>
</dbReference>
<dbReference type="Proteomes" id="UP000051686">
    <property type="component" value="Unassembled WGS sequence"/>
</dbReference>
<proteinExistence type="predicted"/>
<dbReference type="PATRIC" id="fig|1423777.3.peg.1668"/>
<dbReference type="EMBL" id="AZEH01000039">
    <property type="protein sequence ID" value="KRL04486.1"/>
    <property type="molecule type" value="Genomic_DNA"/>
</dbReference>
<sequence length="191" mass="21713">MTAREESNAALLKWFSSELTNVIKSHAASKFDINIDPQQLGFLSTWNFFKKLTAFNKNIAVELTEAIPLESNSIKMQNSLPTLYLNRLKKMGFTTVIDDIDSGQNTLKLITDNLHNIDRIKISLLAFKNLDSQVLLSFLKAWHVLADHYGLELVIEGTNNLEIVKSLVANDFLIQQGFYWQKPQIITLNNS</sequence>
<accession>A0A0R1M8U9</accession>
<dbReference type="Pfam" id="PF00563">
    <property type="entry name" value="EAL"/>
    <property type="match status" value="1"/>
</dbReference>
<dbReference type="STRING" id="1423777.FD46_GL001616"/>
<reference evidence="2 3" key="1">
    <citation type="journal article" date="2015" name="Genome Announc.">
        <title>Expanding the biotechnology potential of lactobacilli through comparative genomics of 213 strains and associated genera.</title>
        <authorList>
            <person name="Sun Z."/>
            <person name="Harris H.M."/>
            <person name="McCann A."/>
            <person name="Guo C."/>
            <person name="Argimon S."/>
            <person name="Zhang W."/>
            <person name="Yang X."/>
            <person name="Jeffery I.B."/>
            <person name="Cooney J.C."/>
            <person name="Kagawa T.F."/>
            <person name="Liu W."/>
            <person name="Song Y."/>
            <person name="Salvetti E."/>
            <person name="Wrobel A."/>
            <person name="Rasinkangas P."/>
            <person name="Parkhill J."/>
            <person name="Rea M.C."/>
            <person name="O'Sullivan O."/>
            <person name="Ritari J."/>
            <person name="Douillard F.P."/>
            <person name="Paul Ross R."/>
            <person name="Yang R."/>
            <person name="Briner A.E."/>
            <person name="Felis G.E."/>
            <person name="de Vos W.M."/>
            <person name="Barrangou R."/>
            <person name="Klaenhammer T.R."/>
            <person name="Caufield P.W."/>
            <person name="Cui Y."/>
            <person name="Zhang H."/>
            <person name="O'Toole P.W."/>
        </authorList>
    </citation>
    <scope>NUCLEOTIDE SEQUENCE [LARGE SCALE GENOMIC DNA]</scope>
    <source>
        <strain evidence="2 3">DSM 19972</strain>
    </source>
</reference>
<dbReference type="AlphaFoldDB" id="A0A0R1M8U9"/>
<dbReference type="PROSITE" id="PS50883">
    <property type="entry name" value="EAL"/>
    <property type="match status" value="1"/>
</dbReference>
<comment type="caution">
    <text evidence="2">The sequence shown here is derived from an EMBL/GenBank/DDBJ whole genome shotgun (WGS) entry which is preliminary data.</text>
</comment>
<dbReference type="PANTHER" id="PTHR33121">
    <property type="entry name" value="CYCLIC DI-GMP PHOSPHODIESTERASE PDEF"/>
    <property type="match status" value="1"/>
</dbReference>
<evidence type="ECO:0000313" key="3">
    <source>
        <dbReference type="Proteomes" id="UP000051686"/>
    </source>
</evidence>
<evidence type="ECO:0000313" key="2">
    <source>
        <dbReference type="EMBL" id="KRL04486.1"/>
    </source>
</evidence>
<dbReference type="GO" id="GO:0071111">
    <property type="term" value="F:cyclic-guanylate-specific phosphodiesterase activity"/>
    <property type="evidence" value="ECO:0007669"/>
    <property type="project" value="InterPro"/>
</dbReference>
<dbReference type="InterPro" id="IPR035919">
    <property type="entry name" value="EAL_sf"/>
</dbReference>
<dbReference type="PANTHER" id="PTHR33121:SF70">
    <property type="entry name" value="SIGNALING PROTEIN YKOW"/>
    <property type="match status" value="1"/>
</dbReference>
<keyword evidence="3" id="KW-1185">Reference proteome</keyword>
<protein>
    <submittedName>
        <fullName evidence="2">C-di-GMP-specific phosphodiesterase</fullName>
    </submittedName>
</protein>
<feature type="domain" description="EAL" evidence="1">
    <location>
        <begin position="1"/>
        <end position="191"/>
    </location>
</feature>
<dbReference type="InterPro" id="IPR050706">
    <property type="entry name" value="Cyclic-di-GMP_PDE-like"/>
</dbReference>
<organism evidence="2 3">
    <name type="scientific">Liquorilactobacillus oeni DSM 19972</name>
    <dbReference type="NCBI Taxonomy" id="1423777"/>
    <lineage>
        <taxon>Bacteria</taxon>
        <taxon>Bacillati</taxon>
        <taxon>Bacillota</taxon>
        <taxon>Bacilli</taxon>
        <taxon>Lactobacillales</taxon>
        <taxon>Lactobacillaceae</taxon>
        <taxon>Liquorilactobacillus</taxon>
    </lineage>
</organism>
<gene>
    <name evidence="2" type="ORF">FD46_GL001616</name>
</gene>